<protein>
    <submittedName>
        <fullName evidence="2">Uncharacterized protein</fullName>
    </submittedName>
</protein>
<feature type="compositionally biased region" description="Low complexity" evidence="1">
    <location>
        <begin position="105"/>
        <end position="119"/>
    </location>
</feature>
<accession>A0AAX6MYT7</accession>
<organism evidence="2 3">
    <name type="scientific">Daldinia eschscholtzii</name>
    <dbReference type="NCBI Taxonomy" id="292717"/>
    <lineage>
        <taxon>Eukaryota</taxon>
        <taxon>Fungi</taxon>
        <taxon>Dikarya</taxon>
        <taxon>Ascomycota</taxon>
        <taxon>Pezizomycotina</taxon>
        <taxon>Sordariomycetes</taxon>
        <taxon>Xylariomycetidae</taxon>
        <taxon>Xylariales</taxon>
        <taxon>Hypoxylaceae</taxon>
        <taxon>Daldinia</taxon>
    </lineage>
</organism>
<gene>
    <name evidence="2" type="ORF">Daesc_000473</name>
</gene>
<feature type="region of interest" description="Disordered" evidence="1">
    <location>
        <begin position="309"/>
        <end position="344"/>
    </location>
</feature>
<dbReference type="Proteomes" id="UP001369815">
    <property type="component" value="Unassembled WGS sequence"/>
</dbReference>
<evidence type="ECO:0000313" key="3">
    <source>
        <dbReference type="Proteomes" id="UP001369815"/>
    </source>
</evidence>
<dbReference type="AlphaFoldDB" id="A0AAX6MYT7"/>
<proteinExistence type="predicted"/>
<feature type="compositionally biased region" description="Low complexity" evidence="1">
    <location>
        <begin position="153"/>
        <end position="177"/>
    </location>
</feature>
<keyword evidence="3" id="KW-1185">Reference proteome</keyword>
<comment type="caution">
    <text evidence="2">The sequence shown here is derived from an EMBL/GenBank/DDBJ whole genome shotgun (WGS) entry which is preliminary data.</text>
</comment>
<feature type="region of interest" description="Disordered" evidence="1">
    <location>
        <begin position="31"/>
        <end position="52"/>
    </location>
</feature>
<evidence type="ECO:0000313" key="2">
    <source>
        <dbReference type="EMBL" id="KAK6957686.1"/>
    </source>
</evidence>
<feature type="region of interest" description="Disordered" evidence="1">
    <location>
        <begin position="153"/>
        <end position="185"/>
    </location>
</feature>
<name>A0AAX6MYT7_9PEZI</name>
<feature type="region of interest" description="Disordered" evidence="1">
    <location>
        <begin position="100"/>
        <end position="125"/>
    </location>
</feature>
<dbReference type="EMBL" id="JBANMG010000001">
    <property type="protein sequence ID" value="KAK6957686.1"/>
    <property type="molecule type" value="Genomic_DNA"/>
</dbReference>
<reference evidence="2 3" key="1">
    <citation type="journal article" date="2024" name="Front Chem Biol">
        <title>Unveiling the potential of Daldinia eschscholtzii MFLUCC 19-0629 through bioactivity and bioinformatics studies for enhanced sustainable agriculture production.</title>
        <authorList>
            <person name="Brooks S."/>
            <person name="Weaver J.A."/>
            <person name="Klomchit A."/>
            <person name="Alharthi S.A."/>
            <person name="Onlamun T."/>
            <person name="Nurani R."/>
            <person name="Vong T.K."/>
            <person name="Alberti F."/>
            <person name="Greco C."/>
        </authorList>
    </citation>
    <scope>NUCLEOTIDE SEQUENCE [LARGE SCALE GENOMIC DNA]</scope>
    <source>
        <strain evidence="2">MFLUCC 19-0629</strain>
    </source>
</reference>
<evidence type="ECO:0000256" key="1">
    <source>
        <dbReference type="SAM" id="MobiDB-lite"/>
    </source>
</evidence>
<sequence>MSNGPAASSPPAIASVTVVVTSSFDILASSLTASSSETQESPIDTSPITTIDTPTSDASAVIVKPSEDAPSTEDYPWWTLFNLGTITTIGRPTLVLPTSSLSRGSPVISSPPVVSSSSPTNDETSFPTLTSSFNYNGTSRSWSWNTTSSAPSLISPTVTSSQPTTVSTTSTITATPSECPAQESGPITITSYSIIHTSTTTWTGDPDDYTPPYPPISTPLPCTPHQSPTGRFTVTFCDSTGKTCTLIHTSVPPGTVTPTDPAEPTSTVIFTTTDKNPVVVFPTQAPPDYGGTPSGPDVHDTAIKGSTSRVITPDYGMDPTPIESAKTSPTPTPGGGNNERPPPVTVIVQPSKVIIDDRTFTDSPSQPTSTVVVGDETFVINPSQVVGGGTTMTRLPIDIGGGFAPPPLPLPITTSVGGLEVVLGPSSVAIIDGTVFTIAPTSTVAVIEGQTVTLGPEGLIFPSQTLHIAAGPGSGPTQTAVMGGQLITAIGSDTVVISGSTITYGSSAFDASSTLTTVVDGDTVLVAATGVVLHEGRETLGGITAAPDATKYEIVGGATITQLGLTAVEISGRTFRIGPGAAATPVTTVIAGHTLTIGPDGVGMSTWTLGAPYASTTTIFPGGAGGGGGHYNSGNGNNAAMTIPTATGTAGEDDSAGTALQQPGRLHVLLFSLGVGCLGPLLFWL</sequence>